<evidence type="ECO:0000256" key="6">
    <source>
        <dbReference type="ARBA" id="ARBA00023316"/>
    </source>
</evidence>
<comment type="caution">
    <text evidence="8">The sequence shown here is derived from an EMBL/GenBank/DDBJ whole genome shotgun (WGS) entry which is preliminary data.</text>
</comment>
<proteinExistence type="inferred from homology"/>
<keyword evidence="6 7" id="KW-0961">Cell wall biogenesis/degradation</keyword>
<dbReference type="GO" id="GO:0008932">
    <property type="term" value="F:lytic endotransglycosylase activity"/>
    <property type="evidence" value="ECO:0007669"/>
    <property type="project" value="UniProtKB-UniRule"/>
</dbReference>
<evidence type="ECO:0000256" key="1">
    <source>
        <dbReference type="ARBA" id="ARBA00022475"/>
    </source>
</evidence>
<accession>A0A6V8KZW5</accession>
<dbReference type="EC" id="4.2.2.29" evidence="7"/>
<comment type="catalytic activity">
    <reaction evidence="7">
        <text>a peptidoglycan chain = a peptidoglycan chain with N-acetyl-1,6-anhydromuramyl-[peptide] at the reducing end + a peptidoglycan chain with N-acetylglucosamine at the non-reducing end.</text>
        <dbReference type="EC" id="4.2.2.29"/>
    </reaction>
</comment>
<comment type="function">
    <text evidence="7">Functions as a peptidoglycan terminase that cleaves nascent peptidoglycan strands endolytically to terminate their elongation.</text>
</comment>
<evidence type="ECO:0000256" key="3">
    <source>
        <dbReference type="ARBA" id="ARBA00022989"/>
    </source>
</evidence>
<dbReference type="NCBIfam" id="TIGR00247">
    <property type="entry name" value="endolytic transglycosylase MltG"/>
    <property type="match status" value="1"/>
</dbReference>
<dbReference type="Pfam" id="PF02618">
    <property type="entry name" value="YceG"/>
    <property type="match status" value="1"/>
</dbReference>
<gene>
    <name evidence="7" type="primary">mltG</name>
    <name evidence="8" type="ORF">Prum_016830</name>
</gene>
<dbReference type="PANTHER" id="PTHR30518:SF2">
    <property type="entry name" value="ENDOLYTIC MUREIN TRANSGLYCOSYLASE"/>
    <property type="match status" value="1"/>
</dbReference>
<dbReference type="AlphaFoldDB" id="A0A6V8KZW5"/>
<keyword evidence="2 7" id="KW-0812">Transmembrane</keyword>
<evidence type="ECO:0000256" key="5">
    <source>
        <dbReference type="ARBA" id="ARBA00023239"/>
    </source>
</evidence>
<comment type="similarity">
    <text evidence="7">Belongs to the transglycosylase MltG family.</text>
</comment>
<dbReference type="GO" id="GO:0005886">
    <property type="term" value="C:plasma membrane"/>
    <property type="evidence" value="ECO:0007669"/>
    <property type="project" value="UniProtKB-SubCell"/>
</dbReference>
<keyword evidence="3 7" id="KW-1133">Transmembrane helix</keyword>
<dbReference type="RefSeq" id="WP_173075247.1">
    <property type="nucleotide sequence ID" value="NZ_BAABJB010000006.1"/>
</dbReference>
<feature type="transmembrane region" description="Helical" evidence="7">
    <location>
        <begin position="39"/>
        <end position="60"/>
    </location>
</feature>
<sequence length="396" mass="43643">MIDELELAFDDEPVERWRHRRGRKRGTPKKRRSGAGKSVIAMFVVVLLLGGLGAGVWYGFDRVQSFFTTPDYEGAGSGEVTIQIKQGDTATDIGNTLVTAGVVKSAKAFIDAARENSRSENIQPGTYKVKQQMSGAAALGMLLDLKNKVVNGVLIREGLSAKAIFAELSKQTKIPVKEFQAAAKDPLELGIPDWWFTRSDGKKVTPSIEGFLFPDTYEIDPKWTAVDIVRTMVDRFLTVTGELKFADKVQGLSISPYEALIVASLAQAEAGIQEDLGKVARVAYNRLYKDFPCSCLEMDVTVNYWRELKGLPIKASKDMTASELDDPKNPYNRKLKGLIPTPINNPGKHALEGAMAPPQGNWLYFVAIDKTGKSAFTNSIDQHERNKDIARENGVL</sequence>
<dbReference type="InterPro" id="IPR003770">
    <property type="entry name" value="MLTG-like"/>
</dbReference>
<keyword evidence="5 7" id="KW-0456">Lyase</keyword>
<keyword evidence="1 7" id="KW-1003">Cell membrane</keyword>
<dbReference type="Gene3D" id="3.30.1490.480">
    <property type="entry name" value="Endolytic murein transglycosylase"/>
    <property type="match status" value="1"/>
</dbReference>
<evidence type="ECO:0000313" key="8">
    <source>
        <dbReference type="EMBL" id="GFJ88041.1"/>
    </source>
</evidence>
<reference evidence="8 9" key="2">
    <citation type="submission" date="2020-03" db="EMBL/GenBank/DDBJ databases">
        <authorList>
            <person name="Ichikawa N."/>
            <person name="Kimura A."/>
            <person name="Kitahashi Y."/>
            <person name="Uohara A."/>
        </authorList>
    </citation>
    <scope>NUCLEOTIDE SEQUENCE [LARGE SCALE GENOMIC DNA]</scope>
    <source>
        <strain evidence="8 9">NBRC 108638</strain>
    </source>
</reference>
<comment type="subcellular location">
    <subcellularLocation>
        <location evidence="7">Cell membrane</location>
        <topology evidence="7">Single-pass membrane protein</topology>
    </subcellularLocation>
</comment>
<evidence type="ECO:0000256" key="7">
    <source>
        <dbReference type="HAMAP-Rule" id="MF_02065"/>
    </source>
</evidence>
<dbReference type="GO" id="GO:0009252">
    <property type="term" value="P:peptidoglycan biosynthetic process"/>
    <property type="evidence" value="ECO:0007669"/>
    <property type="project" value="UniProtKB-UniRule"/>
</dbReference>
<dbReference type="GO" id="GO:0071555">
    <property type="term" value="P:cell wall organization"/>
    <property type="evidence" value="ECO:0007669"/>
    <property type="project" value="UniProtKB-KW"/>
</dbReference>
<keyword evidence="9" id="KW-1185">Reference proteome</keyword>
<reference evidence="8 9" key="1">
    <citation type="submission" date="2020-03" db="EMBL/GenBank/DDBJ databases">
        <title>Whole genome shotgun sequence of Phytohabitans rumicis NBRC 108638.</title>
        <authorList>
            <person name="Komaki H."/>
            <person name="Tamura T."/>
        </authorList>
    </citation>
    <scope>NUCLEOTIDE SEQUENCE [LARGE SCALE GENOMIC DNA]</scope>
    <source>
        <strain evidence="8 9">NBRC 108638</strain>
    </source>
</reference>
<evidence type="ECO:0000256" key="2">
    <source>
        <dbReference type="ARBA" id="ARBA00022692"/>
    </source>
</evidence>
<organism evidence="8 9">
    <name type="scientific">Phytohabitans rumicis</name>
    <dbReference type="NCBI Taxonomy" id="1076125"/>
    <lineage>
        <taxon>Bacteria</taxon>
        <taxon>Bacillati</taxon>
        <taxon>Actinomycetota</taxon>
        <taxon>Actinomycetes</taxon>
        <taxon>Micromonosporales</taxon>
        <taxon>Micromonosporaceae</taxon>
    </lineage>
</organism>
<dbReference type="PANTHER" id="PTHR30518">
    <property type="entry name" value="ENDOLYTIC MUREIN TRANSGLYCOSYLASE"/>
    <property type="match status" value="1"/>
</dbReference>
<dbReference type="Proteomes" id="UP000482960">
    <property type="component" value="Unassembled WGS sequence"/>
</dbReference>
<keyword evidence="4 7" id="KW-0472">Membrane</keyword>
<protein>
    <recommendedName>
        <fullName evidence="7">Endolytic murein transglycosylase</fullName>
        <ecNumber evidence="7">4.2.2.29</ecNumber>
    </recommendedName>
    <alternativeName>
        <fullName evidence="7">Peptidoglycan lytic transglycosylase</fullName>
    </alternativeName>
    <alternativeName>
        <fullName evidence="7">Peptidoglycan polymerization terminase</fullName>
    </alternativeName>
</protein>
<feature type="site" description="Important for catalytic activity" evidence="7">
    <location>
        <position position="269"/>
    </location>
</feature>
<dbReference type="HAMAP" id="MF_02065">
    <property type="entry name" value="MltG"/>
    <property type="match status" value="1"/>
</dbReference>
<evidence type="ECO:0000313" key="9">
    <source>
        <dbReference type="Proteomes" id="UP000482960"/>
    </source>
</evidence>
<evidence type="ECO:0000256" key="4">
    <source>
        <dbReference type="ARBA" id="ARBA00023136"/>
    </source>
</evidence>
<dbReference type="EMBL" id="BLPG01000001">
    <property type="protein sequence ID" value="GFJ88041.1"/>
    <property type="molecule type" value="Genomic_DNA"/>
</dbReference>
<name>A0A6V8KZW5_9ACTN</name>